<keyword evidence="2" id="KW-1185">Reference proteome</keyword>
<sequence>MKNLLRDVIKSDEITSDRETKVSNCRRKAGDKSSQLCMNLIHFVGLDVPLEKLLNDAYVVNYDKEIITCGTNYAYPQLYVLDKENLRIKTNLNRKLPVGYVFCSGLPNWNMTVLLSDKKTPGNRLAVFRAGSMLEHESFRVYNVLWRYQFDHRRNRVVGLNLKLDNNHLIYPSG</sequence>
<evidence type="ECO:0000313" key="1">
    <source>
        <dbReference type="EMBL" id="CAD5118063.1"/>
    </source>
</evidence>
<comment type="caution">
    <text evidence="1">The sequence shown here is derived from an EMBL/GenBank/DDBJ whole genome shotgun (WGS) entry which is preliminary data.</text>
</comment>
<dbReference type="Proteomes" id="UP000549394">
    <property type="component" value="Unassembled WGS sequence"/>
</dbReference>
<proteinExistence type="predicted"/>
<reference evidence="1 2" key="1">
    <citation type="submission" date="2020-08" db="EMBL/GenBank/DDBJ databases">
        <authorList>
            <person name="Hejnol A."/>
        </authorList>
    </citation>
    <scope>NUCLEOTIDE SEQUENCE [LARGE SCALE GENOMIC DNA]</scope>
</reference>
<protein>
    <submittedName>
        <fullName evidence="1">DgyrCDS6802</fullName>
    </submittedName>
</protein>
<evidence type="ECO:0000313" key="2">
    <source>
        <dbReference type="Proteomes" id="UP000549394"/>
    </source>
</evidence>
<name>A0A7I8VRT0_9ANNE</name>
<accession>A0A7I8VRT0</accession>
<dbReference type="AlphaFoldDB" id="A0A7I8VRT0"/>
<dbReference type="EMBL" id="CAJFCJ010000008">
    <property type="protein sequence ID" value="CAD5118063.1"/>
    <property type="molecule type" value="Genomic_DNA"/>
</dbReference>
<gene>
    <name evidence="1" type="ORF">DGYR_LOCUS6502</name>
</gene>
<organism evidence="1 2">
    <name type="scientific">Dimorphilus gyrociliatus</name>
    <dbReference type="NCBI Taxonomy" id="2664684"/>
    <lineage>
        <taxon>Eukaryota</taxon>
        <taxon>Metazoa</taxon>
        <taxon>Spiralia</taxon>
        <taxon>Lophotrochozoa</taxon>
        <taxon>Annelida</taxon>
        <taxon>Polychaeta</taxon>
        <taxon>Polychaeta incertae sedis</taxon>
        <taxon>Dinophilidae</taxon>
        <taxon>Dimorphilus</taxon>
    </lineage>
</organism>